<protein>
    <submittedName>
        <fullName evidence="2">Uncharacterized protein</fullName>
    </submittedName>
</protein>
<dbReference type="AlphaFoldDB" id="A0AAV8RVM6"/>
<feature type="compositionally biased region" description="Polar residues" evidence="1">
    <location>
        <begin position="115"/>
        <end position="130"/>
    </location>
</feature>
<dbReference type="Proteomes" id="UP001222027">
    <property type="component" value="Unassembled WGS sequence"/>
</dbReference>
<proteinExistence type="predicted"/>
<feature type="compositionally biased region" description="Basic residues" evidence="1">
    <location>
        <begin position="77"/>
        <end position="89"/>
    </location>
</feature>
<keyword evidence="3" id="KW-1185">Reference proteome</keyword>
<organism evidence="2 3">
    <name type="scientific">Ensete ventricosum</name>
    <name type="common">Abyssinian banana</name>
    <name type="synonym">Musa ensete</name>
    <dbReference type="NCBI Taxonomy" id="4639"/>
    <lineage>
        <taxon>Eukaryota</taxon>
        <taxon>Viridiplantae</taxon>
        <taxon>Streptophyta</taxon>
        <taxon>Embryophyta</taxon>
        <taxon>Tracheophyta</taxon>
        <taxon>Spermatophyta</taxon>
        <taxon>Magnoliopsida</taxon>
        <taxon>Liliopsida</taxon>
        <taxon>Zingiberales</taxon>
        <taxon>Musaceae</taxon>
        <taxon>Ensete</taxon>
    </lineage>
</organism>
<dbReference type="EMBL" id="JAQQAF010000001">
    <property type="protein sequence ID" value="KAJ8510292.1"/>
    <property type="molecule type" value="Genomic_DNA"/>
</dbReference>
<reference evidence="2 3" key="1">
    <citation type="submission" date="2022-12" db="EMBL/GenBank/DDBJ databases">
        <title>Chromosome-scale assembly of the Ensete ventricosum genome.</title>
        <authorList>
            <person name="Dussert Y."/>
            <person name="Stocks J."/>
            <person name="Wendawek A."/>
            <person name="Woldeyes F."/>
            <person name="Nichols R.A."/>
            <person name="Borrell J.S."/>
        </authorList>
    </citation>
    <scope>NUCLEOTIDE SEQUENCE [LARGE SCALE GENOMIC DNA]</scope>
    <source>
        <strain evidence="3">cv. Maze</strain>
        <tissue evidence="2">Seeds</tissue>
    </source>
</reference>
<evidence type="ECO:0000313" key="2">
    <source>
        <dbReference type="EMBL" id="KAJ8510292.1"/>
    </source>
</evidence>
<accession>A0AAV8RVM6</accession>
<evidence type="ECO:0000313" key="3">
    <source>
        <dbReference type="Proteomes" id="UP001222027"/>
    </source>
</evidence>
<name>A0AAV8RVM6_ENSVE</name>
<comment type="caution">
    <text evidence="2">The sequence shown here is derived from an EMBL/GenBank/DDBJ whole genome shotgun (WGS) entry which is preliminary data.</text>
</comment>
<feature type="compositionally biased region" description="Basic residues" evidence="1">
    <location>
        <begin position="132"/>
        <end position="147"/>
    </location>
</feature>
<sequence length="147" mass="16617">MRSDPFLHKLELDESLEPAIDDPADEPLYVPDDSLAEIDCYVNPLDEALLREIVSTDEAAGGARHLIDEITVLPAVPRRRRGQTQRRPRRQLESLLVPVPLSRGSCPGSLRNKTRSSVMTTPPPSRSNAGKTTRRTRRKRKRREDDV</sequence>
<feature type="region of interest" description="Disordered" evidence="1">
    <location>
        <begin position="77"/>
        <end position="147"/>
    </location>
</feature>
<gene>
    <name evidence="2" type="ORF">OPV22_000726</name>
</gene>
<evidence type="ECO:0000256" key="1">
    <source>
        <dbReference type="SAM" id="MobiDB-lite"/>
    </source>
</evidence>